<name>A0A811UVB1_CERCA</name>
<accession>A0A811UVB1</accession>
<keyword evidence="2" id="KW-1185">Reference proteome</keyword>
<evidence type="ECO:0000313" key="2">
    <source>
        <dbReference type="Proteomes" id="UP000606786"/>
    </source>
</evidence>
<dbReference type="AlphaFoldDB" id="A0A811UVB1"/>
<gene>
    <name evidence="1" type="ORF">CCAP1982_LOCUS9466</name>
</gene>
<comment type="caution">
    <text evidence="1">The sequence shown here is derived from an EMBL/GenBank/DDBJ whole genome shotgun (WGS) entry which is preliminary data.</text>
</comment>
<protein>
    <submittedName>
        <fullName evidence="1">(Mediterranean fruit fly) hypothetical protein</fullName>
    </submittedName>
</protein>
<reference evidence="1" key="1">
    <citation type="submission" date="2020-11" db="EMBL/GenBank/DDBJ databases">
        <authorList>
            <person name="Whitehead M."/>
        </authorList>
    </citation>
    <scope>NUCLEOTIDE SEQUENCE</scope>
    <source>
        <strain evidence="1">EGII</strain>
    </source>
</reference>
<dbReference type="EMBL" id="CAJHJT010000023">
    <property type="protein sequence ID" value="CAD7000993.1"/>
    <property type="molecule type" value="Genomic_DNA"/>
</dbReference>
<dbReference type="Proteomes" id="UP000606786">
    <property type="component" value="Unassembled WGS sequence"/>
</dbReference>
<evidence type="ECO:0000313" key="1">
    <source>
        <dbReference type="EMBL" id="CAD7000993.1"/>
    </source>
</evidence>
<feature type="non-terminal residue" evidence="1">
    <location>
        <position position="52"/>
    </location>
</feature>
<sequence>MSSSCNVSVFFLPQGCNFTDKLEIFFKLRYLLSFAKSNEDKFLENTKYSQNQ</sequence>
<proteinExistence type="predicted"/>
<organism evidence="1 2">
    <name type="scientific">Ceratitis capitata</name>
    <name type="common">Mediterranean fruit fly</name>
    <name type="synonym">Tephritis capitata</name>
    <dbReference type="NCBI Taxonomy" id="7213"/>
    <lineage>
        <taxon>Eukaryota</taxon>
        <taxon>Metazoa</taxon>
        <taxon>Ecdysozoa</taxon>
        <taxon>Arthropoda</taxon>
        <taxon>Hexapoda</taxon>
        <taxon>Insecta</taxon>
        <taxon>Pterygota</taxon>
        <taxon>Neoptera</taxon>
        <taxon>Endopterygota</taxon>
        <taxon>Diptera</taxon>
        <taxon>Brachycera</taxon>
        <taxon>Muscomorpha</taxon>
        <taxon>Tephritoidea</taxon>
        <taxon>Tephritidae</taxon>
        <taxon>Ceratitis</taxon>
        <taxon>Ceratitis</taxon>
    </lineage>
</organism>